<dbReference type="Proteomes" id="UP000199111">
    <property type="component" value="Unassembled WGS sequence"/>
</dbReference>
<dbReference type="EMBL" id="FOQY01000001">
    <property type="protein sequence ID" value="SFI10304.1"/>
    <property type="molecule type" value="Genomic_DNA"/>
</dbReference>
<evidence type="ECO:0000256" key="1">
    <source>
        <dbReference type="SAM" id="Phobius"/>
    </source>
</evidence>
<keyword evidence="3" id="KW-1185">Reference proteome</keyword>
<gene>
    <name evidence="2" type="ORF">SAMN05216275_101157</name>
</gene>
<dbReference type="RefSeq" id="WP_093885120.1">
    <property type="nucleotide sequence ID" value="NZ_FOQY01000001.1"/>
</dbReference>
<sequence>MNPRIAFIAAPLLTLAYGVIRILDGLDGSRGPGLAWTTGHLAFIAAMGLFVYVFWQMRRMAGGNALSTVIAVIATAGALALATQFTIDVVAGLLSVDNLSMSLLTREIRDTPGVTLAAYDIGPYLFYVGQFALVVQLAVMRRIKVWTPLLVLCDLIMPNIDKDLIPLGAILLLVSFASISHRATSAASRPAPSATEPIPTLV</sequence>
<feature type="transmembrane region" description="Helical" evidence="1">
    <location>
        <begin position="124"/>
        <end position="143"/>
    </location>
</feature>
<dbReference type="AlphaFoldDB" id="A0A1I3FGH5"/>
<reference evidence="3" key="1">
    <citation type="submission" date="2016-10" db="EMBL/GenBank/DDBJ databases">
        <authorList>
            <person name="Varghese N."/>
            <person name="Submissions S."/>
        </authorList>
    </citation>
    <scope>NUCLEOTIDE SEQUENCE [LARGE SCALE GENOMIC DNA]</scope>
    <source>
        <strain evidence="3">CGMCC 4.2126</strain>
    </source>
</reference>
<keyword evidence="1" id="KW-0472">Membrane</keyword>
<organism evidence="2 3">
    <name type="scientific">Streptosporangium canum</name>
    <dbReference type="NCBI Taxonomy" id="324952"/>
    <lineage>
        <taxon>Bacteria</taxon>
        <taxon>Bacillati</taxon>
        <taxon>Actinomycetota</taxon>
        <taxon>Actinomycetes</taxon>
        <taxon>Streptosporangiales</taxon>
        <taxon>Streptosporangiaceae</taxon>
        <taxon>Streptosporangium</taxon>
    </lineage>
</organism>
<accession>A0A1I3FGH5</accession>
<evidence type="ECO:0000313" key="3">
    <source>
        <dbReference type="Proteomes" id="UP000199111"/>
    </source>
</evidence>
<keyword evidence="1" id="KW-0812">Transmembrane</keyword>
<feature type="transmembrane region" description="Helical" evidence="1">
    <location>
        <begin position="67"/>
        <end position="94"/>
    </location>
</feature>
<feature type="transmembrane region" description="Helical" evidence="1">
    <location>
        <begin position="34"/>
        <end position="55"/>
    </location>
</feature>
<keyword evidence="1" id="KW-1133">Transmembrane helix</keyword>
<name>A0A1I3FGH5_9ACTN</name>
<dbReference type="GeneID" id="96296046"/>
<evidence type="ECO:0000313" key="2">
    <source>
        <dbReference type="EMBL" id="SFI10304.1"/>
    </source>
</evidence>
<proteinExistence type="predicted"/>
<protein>
    <submittedName>
        <fullName evidence="2">Uncharacterized protein</fullName>
    </submittedName>
</protein>